<keyword evidence="9 12" id="KW-1133">Transmembrane helix</keyword>
<keyword evidence="10 12" id="KW-0472">Membrane</keyword>
<dbReference type="EMBL" id="VMKP01000002">
    <property type="protein sequence ID" value="TVO65551.1"/>
    <property type="molecule type" value="Genomic_DNA"/>
</dbReference>
<proteinExistence type="inferred from homology"/>
<keyword evidence="5" id="KW-0813">Transport</keyword>
<evidence type="ECO:0000313" key="13">
    <source>
        <dbReference type="EMBL" id="TVO65551.1"/>
    </source>
</evidence>
<dbReference type="GO" id="GO:0055085">
    <property type="term" value="P:transmembrane transport"/>
    <property type="evidence" value="ECO:0007669"/>
    <property type="project" value="InterPro"/>
</dbReference>
<evidence type="ECO:0000256" key="12">
    <source>
        <dbReference type="SAM" id="Phobius"/>
    </source>
</evidence>
<protein>
    <recommendedName>
        <fullName evidence="4">Lipopolysaccharide export system permease protein LptF</fullName>
    </recommendedName>
</protein>
<gene>
    <name evidence="13" type="primary">lptF</name>
    <name evidence="13" type="ORF">FPL11_05660</name>
</gene>
<sequence>MVVRRLTRYVGREVLLAWLGVTVVLVVVLLTNRLIQFMADAASGDIPPEVIFTLLGLKAVANLGVVLPGSFFLGCVMALGRLYRDSEMTAMAGCGIGPGRVYTGIFAFAVPLAVLVGGLSLSLGPAAERQADQVLANAQQQARFGGVQPGRFLSPGDNVTVYVERIDDDGTLRGVFAERRVDGTRQIWVAERGERQINGVAPGEFLVLGDGWRYDGRAGQAAWRVMEYAEHGVRIAEPDPVDPGVGRDAESLAALWASEAPGARAELQRRLSFPVMVLVLALGSLPLARSDPRSGRYGRVVTAVLLFMIYFNLLYTASDWLASGVMPRWLGVAWVHGLALLVVLTALRGMLGWQWRRRRAA</sequence>
<keyword evidence="6" id="KW-1003">Cell membrane</keyword>
<organism evidence="13 14">
    <name type="scientific">Spiribacter aquaticus</name>
    <dbReference type="NCBI Taxonomy" id="1935996"/>
    <lineage>
        <taxon>Bacteria</taxon>
        <taxon>Pseudomonadati</taxon>
        <taxon>Pseudomonadota</taxon>
        <taxon>Gammaproteobacteria</taxon>
        <taxon>Chromatiales</taxon>
        <taxon>Ectothiorhodospiraceae</taxon>
        <taxon>Spiribacter</taxon>
    </lineage>
</organism>
<evidence type="ECO:0000256" key="3">
    <source>
        <dbReference type="ARBA" id="ARBA00007725"/>
    </source>
</evidence>
<dbReference type="NCBIfam" id="TIGR04407">
    <property type="entry name" value="LptF_YjgP"/>
    <property type="match status" value="1"/>
</dbReference>
<feature type="transmembrane region" description="Helical" evidence="12">
    <location>
        <begin position="300"/>
        <end position="317"/>
    </location>
</feature>
<comment type="caution">
    <text evidence="13">The sequence shown here is derived from an EMBL/GenBank/DDBJ whole genome shotgun (WGS) entry which is preliminary data.</text>
</comment>
<feature type="transmembrane region" description="Helical" evidence="12">
    <location>
        <begin position="55"/>
        <end position="80"/>
    </location>
</feature>
<evidence type="ECO:0000256" key="2">
    <source>
        <dbReference type="ARBA" id="ARBA00004429"/>
    </source>
</evidence>
<evidence type="ECO:0000256" key="9">
    <source>
        <dbReference type="ARBA" id="ARBA00022989"/>
    </source>
</evidence>
<dbReference type="PANTHER" id="PTHR33529:SF7">
    <property type="entry name" value="LIPOPOLYSACCHARIDE EXPORT SYSTEM PERMEASE PROTEIN LPTF"/>
    <property type="match status" value="1"/>
</dbReference>
<evidence type="ECO:0000256" key="5">
    <source>
        <dbReference type="ARBA" id="ARBA00022448"/>
    </source>
</evidence>
<comment type="subunit">
    <text evidence="11">Component of the lipopolysaccharide transport and assembly complex. The LptBFG transporter is composed of two ATP-binding proteins (LptB) and two transmembrane proteins (LptF and LptG).</text>
</comment>
<evidence type="ECO:0000256" key="1">
    <source>
        <dbReference type="ARBA" id="ARBA00002265"/>
    </source>
</evidence>
<dbReference type="InterPro" id="IPR005495">
    <property type="entry name" value="LptG/LptF_permease"/>
</dbReference>
<dbReference type="Proteomes" id="UP000316688">
    <property type="component" value="Unassembled WGS sequence"/>
</dbReference>
<accession>A0A557RK66</accession>
<dbReference type="GO" id="GO:0043190">
    <property type="term" value="C:ATP-binding cassette (ABC) transporter complex"/>
    <property type="evidence" value="ECO:0007669"/>
    <property type="project" value="InterPro"/>
</dbReference>
<dbReference type="Pfam" id="PF03739">
    <property type="entry name" value="LptF_LptG"/>
    <property type="match status" value="1"/>
</dbReference>
<keyword evidence="8 12" id="KW-0812">Transmembrane</keyword>
<evidence type="ECO:0000256" key="7">
    <source>
        <dbReference type="ARBA" id="ARBA00022519"/>
    </source>
</evidence>
<evidence type="ECO:0000256" key="8">
    <source>
        <dbReference type="ARBA" id="ARBA00022692"/>
    </source>
</evidence>
<evidence type="ECO:0000256" key="6">
    <source>
        <dbReference type="ARBA" id="ARBA00022475"/>
    </source>
</evidence>
<evidence type="ECO:0000256" key="4">
    <source>
        <dbReference type="ARBA" id="ARBA00014213"/>
    </source>
</evidence>
<dbReference type="AlphaFoldDB" id="A0A557RK66"/>
<reference evidence="13 14" key="1">
    <citation type="submission" date="2019-07" db="EMBL/GenBank/DDBJ databases">
        <title>Reclasification of Spiribacter aquaticus.</title>
        <authorList>
            <person name="Leon M.J."/>
            <person name="Sanchez-Porro C."/>
            <person name="Ventosa A."/>
        </authorList>
    </citation>
    <scope>NUCLEOTIDE SEQUENCE [LARGE SCALE GENOMIC DNA]</scope>
    <source>
        <strain evidence="13 14">SP30</strain>
    </source>
</reference>
<dbReference type="GO" id="GO:0015920">
    <property type="term" value="P:lipopolysaccharide transport"/>
    <property type="evidence" value="ECO:0007669"/>
    <property type="project" value="TreeGrafter"/>
</dbReference>
<feature type="transmembrane region" description="Helical" evidence="12">
    <location>
        <begin position="14"/>
        <end position="35"/>
    </location>
</feature>
<comment type="subcellular location">
    <subcellularLocation>
        <location evidence="2">Cell inner membrane</location>
        <topology evidence="2">Multi-pass membrane protein</topology>
    </subcellularLocation>
</comment>
<name>A0A557RK66_9GAMM</name>
<feature type="transmembrane region" description="Helical" evidence="12">
    <location>
        <begin position="101"/>
        <end position="123"/>
    </location>
</feature>
<feature type="transmembrane region" description="Helical" evidence="12">
    <location>
        <begin position="271"/>
        <end position="288"/>
    </location>
</feature>
<feature type="transmembrane region" description="Helical" evidence="12">
    <location>
        <begin position="329"/>
        <end position="351"/>
    </location>
</feature>
<comment type="similarity">
    <text evidence="3">Belongs to the LptF/LptG family.</text>
</comment>
<comment type="function">
    <text evidence="1">Part of the ABC transporter complex LptBFG involved in the translocation of lipopolysaccharide (LPS) from the inner membrane to the outer membrane.</text>
</comment>
<dbReference type="PANTHER" id="PTHR33529">
    <property type="entry name" value="SLR0882 PROTEIN-RELATED"/>
    <property type="match status" value="1"/>
</dbReference>
<evidence type="ECO:0000313" key="14">
    <source>
        <dbReference type="Proteomes" id="UP000316688"/>
    </source>
</evidence>
<keyword evidence="14" id="KW-1185">Reference proteome</keyword>
<dbReference type="InterPro" id="IPR030922">
    <property type="entry name" value="LptF"/>
</dbReference>
<evidence type="ECO:0000256" key="11">
    <source>
        <dbReference type="ARBA" id="ARBA00026081"/>
    </source>
</evidence>
<evidence type="ECO:0000256" key="10">
    <source>
        <dbReference type="ARBA" id="ARBA00023136"/>
    </source>
</evidence>
<keyword evidence="7" id="KW-0997">Cell inner membrane</keyword>